<dbReference type="Proteomes" id="UP001575181">
    <property type="component" value="Unassembled WGS sequence"/>
</dbReference>
<evidence type="ECO:0000313" key="6">
    <source>
        <dbReference type="Proteomes" id="UP001575181"/>
    </source>
</evidence>
<feature type="domain" description="HTH luxR-type" evidence="4">
    <location>
        <begin position="29"/>
        <end position="94"/>
    </location>
</feature>
<dbReference type="Gene3D" id="1.10.10.10">
    <property type="entry name" value="Winged helix-like DNA-binding domain superfamily/Winged helix DNA-binding domain"/>
    <property type="match status" value="1"/>
</dbReference>
<accession>A0ABV4TRU7</accession>
<dbReference type="Pfam" id="PF00196">
    <property type="entry name" value="GerE"/>
    <property type="match status" value="1"/>
</dbReference>
<dbReference type="RefSeq" id="WP_373654827.1">
    <property type="nucleotide sequence ID" value="NZ_JBGUAW010000002.1"/>
</dbReference>
<sequence length="111" mass="13038">MSFLYRSPGQYSYLPNCPPHQSDQNQFVEGNERCDLTEREREILFLIAEGLTNKHIARRLGICDGTVKTHVRRIFPKIKARTRLEAAVWLLRSRIDFLEKEIETLKQQNPP</sequence>
<dbReference type="CDD" id="cd06170">
    <property type="entry name" value="LuxR_C_like"/>
    <property type="match status" value="1"/>
</dbReference>
<dbReference type="PRINTS" id="PR00038">
    <property type="entry name" value="HTHLUXR"/>
</dbReference>
<dbReference type="PROSITE" id="PS50043">
    <property type="entry name" value="HTH_LUXR_2"/>
    <property type="match status" value="1"/>
</dbReference>
<keyword evidence="6" id="KW-1185">Reference proteome</keyword>
<comment type="caution">
    <text evidence="5">The sequence shown here is derived from an EMBL/GenBank/DDBJ whole genome shotgun (WGS) entry which is preliminary data.</text>
</comment>
<name>A0ABV4TRU7_9GAMM</name>
<dbReference type="EMBL" id="JBGUAW010000002">
    <property type="protein sequence ID" value="MFA9460052.1"/>
    <property type="molecule type" value="Genomic_DNA"/>
</dbReference>
<gene>
    <name evidence="5" type="ORF">ACERLL_04365</name>
</gene>
<organism evidence="5 6">
    <name type="scientific">Thiohalorhabdus methylotrophus</name>
    <dbReference type="NCBI Taxonomy" id="3242694"/>
    <lineage>
        <taxon>Bacteria</taxon>
        <taxon>Pseudomonadati</taxon>
        <taxon>Pseudomonadota</taxon>
        <taxon>Gammaproteobacteria</taxon>
        <taxon>Thiohalorhabdales</taxon>
        <taxon>Thiohalorhabdaceae</taxon>
        <taxon>Thiohalorhabdus</taxon>
    </lineage>
</organism>
<dbReference type="InterPro" id="IPR036388">
    <property type="entry name" value="WH-like_DNA-bd_sf"/>
</dbReference>
<keyword evidence="1" id="KW-0805">Transcription regulation</keyword>
<protein>
    <submittedName>
        <fullName evidence="5">LuxR C-terminal-related transcriptional regulator</fullName>
    </submittedName>
</protein>
<keyword evidence="3" id="KW-0804">Transcription</keyword>
<evidence type="ECO:0000313" key="5">
    <source>
        <dbReference type="EMBL" id="MFA9460052.1"/>
    </source>
</evidence>
<dbReference type="SMART" id="SM00421">
    <property type="entry name" value="HTH_LUXR"/>
    <property type="match status" value="1"/>
</dbReference>
<dbReference type="PROSITE" id="PS00622">
    <property type="entry name" value="HTH_LUXR_1"/>
    <property type="match status" value="1"/>
</dbReference>
<dbReference type="PANTHER" id="PTHR44688">
    <property type="entry name" value="DNA-BINDING TRANSCRIPTIONAL ACTIVATOR DEVR_DOSR"/>
    <property type="match status" value="1"/>
</dbReference>
<dbReference type="InterPro" id="IPR016032">
    <property type="entry name" value="Sig_transdc_resp-reg_C-effctor"/>
</dbReference>
<keyword evidence="2" id="KW-0238">DNA-binding</keyword>
<proteinExistence type="predicted"/>
<reference evidence="5 6" key="1">
    <citation type="submission" date="2024-08" db="EMBL/GenBank/DDBJ databases">
        <title>Whole-genome sequencing of halo(alkali)philic microorganisms from hypersaline lakes.</title>
        <authorList>
            <person name="Sorokin D.Y."/>
            <person name="Merkel A.Y."/>
            <person name="Messina E."/>
            <person name="Yakimov M."/>
        </authorList>
    </citation>
    <scope>NUCLEOTIDE SEQUENCE [LARGE SCALE GENOMIC DNA]</scope>
    <source>
        <strain evidence="5 6">Cl-TMA</strain>
    </source>
</reference>
<evidence type="ECO:0000256" key="3">
    <source>
        <dbReference type="ARBA" id="ARBA00023163"/>
    </source>
</evidence>
<dbReference type="InterPro" id="IPR000792">
    <property type="entry name" value="Tscrpt_reg_LuxR_C"/>
</dbReference>
<dbReference type="PANTHER" id="PTHR44688:SF16">
    <property type="entry name" value="DNA-BINDING TRANSCRIPTIONAL ACTIVATOR DEVR_DOSR"/>
    <property type="match status" value="1"/>
</dbReference>
<dbReference type="SUPFAM" id="SSF46894">
    <property type="entry name" value="C-terminal effector domain of the bipartite response regulators"/>
    <property type="match status" value="1"/>
</dbReference>
<evidence type="ECO:0000256" key="2">
    <source>
        <dbReference type="ARBA" id="ARBA00023125"/>
    </source>
</evidence>
<evidence type="ECO:0000256" key="1">
    <source>
        <dbReference type="ARBA" id="ARBA00023015"/>
    </source>
</evidence>
<evidence type="ECO:0000259" key="4">
    <source>
        <dbReference type="PROSITE" id="PS50043"/>
    </source>
</evidence>